<evidence type="ECO:0000313" key="2">
    <source>
        <dbReference type="Proteomes" id="UP000886520"/>
    </source>
</evidence>
<dbReference type="EMBL" id="JABFUD020000017">
    <property type="protein sequence ID" value="KAI5067521.1"/>
    <property type="molecule type" value="Genomic_DNA"/>
</dbReference>
<evidence type="ECO:0000313" key="1">
    <source>
        <dbReference type="EMBL" id="KAI5067521.1"/>
    </source>
</evidence>
<accession>A0A9D4UGL2</accession>
<name>A0A9D4UGL2_ADICA</name>
<comment type="caution">
    <text evidence="1">The sequence shown here is derived from an EMBL/GenBank/DDBJ whole genome shotgun (WGS) entry which is preliminary data.</text>
</comment>
<proteinExistence type="predicted"/>
<sequence>MSAKPRWNSMAQPFLRAIICQNYGGAAGKDGCELEENANHVGTSGSLGVDLTGRRNGEAFESIEATSIAVEWSLIITCRGPRLGGSSTLLSMATSP</sequence>
<protein>
    <submittedName>
        <fullName evidence="1">Uncharacterized protein</fullName>
    </submittedName>
</protein>
<organism evidence="1 2">
    <name type="scientific">Adiantum capillus-veneris</name>
    <name type="common">Maidenhair fern</name>
    <dbReference type="NCBI Taxonomy" id="13818"/>
    <lineage>
        <taxon>Eukaryota</taxon>
        <taxon>Viridiplantae</taxon>
        <taxon>Streptophyta</taxon>
        <taxon>Embryophyta</taxon>
        <taxon>Tracheophyta</taxon>
        <taxon>Polypodiopsida</taxon>
        <taxon>Polypodiidae</taxon>
        <taxon>Polypodiales</taxon>
        <taxon>Pteridineae</taxon>
        <taxon>Pteridaceae</taxon>
        <taxon>Vittarioideae</taxon>
        <taxon>Adiantum</taxon>
    </lineage>
</organism>
<gene>
    <name evidence="1" type="ORF">GOP47_0018049</name>
</gene>
<dbReference type="AlphaFoldDB" id="A0A9D4UGL2"/>
<dbReference type="Proteomes" id="UP000886520">
    <property type="component" value="Chromosome 17"/>
</dbReference>
<reference evidence="1" key="1">
    <citation type="submission" date="2021-01" db="EMBL/GenBank/DDBJ databases">
        <title>Adiantum capillus-veneris genome.</title>
        <authorList>
            <person name="Fang Y."/>
            <person name="Liao Q."/>
        </authorList>
    </citation>
    <scope>NUCLEOTIDE SEQUENCE</scope>
    <source>
        <strain evidence="1">H3</strain>
        <tissue evidence="1">Leaf</tissue>
    </source>
</reference>
<keyword evidence="2" id="KW-1185">Reference proteome</keyword>